<accession>A0A919VKW5</accession>
<dbReference type="InterPro" id="IPR057588">
    <property type="entry name" value="NWD1/2-like_WH"/>
</dbReference>
<dbReference type="AlphaFoldDB" id="A0A919VKW5"/>
<dbReference type="Pfam" id="PF25469">
    <property type="entry name" value="WHD_NWD1"/>
    <property type="match status" value="1"/>
</dbReference>
<dbReference type="RefSeq" id="WP_212996709.1">
    <property type="nucleotide sequence ID" value="NZ_BAAATW010000003.1"/>
</dbReference>
<gene>
    <name evidence="4" type="ORF">Aco04nite_17800</name>
</gene>
<dbReference type="InterPro" id="IPR027417">
    <property type="entry name" value="P-loop_NTPase"/>
</dbReference>
<feature type="domain" description="AAA+ ATPase" evidence="3">
    <location>
        <begin position="284"/>
        <end position="447"/>
    </location>
</feature>
<dbReference type="InterPro" id="IPR007111">
    <property type="entry name" value="NACHT_NTPase"/>
</dbReference>
<evidence type="ECO:0000313" key="5">
    <source>
        <dbReference type="Proteomes" id="UP000680865"/>
    </source>
</evidence>
<proteinExistence type="predicted"/>
<evidence type="ECO:0000256" key="1">
    <source>
        <dbReference type="ARBA" id="ARBA00022574"/>
    </source>
</evidence>
<dbReference type="PANTHER" id="PTHR19871">
    <property type="entry name" value="BETA TRANSDUCIN-RELATED PROTEIN"/>
    <property type="match status" value="1"/>
</dbReference>
<dbReference type="SUPFAM" id="SSF52540">
    <property type="entry name" value="P-loop containing nucleoside triphosphate hydrolases"/>
    <property type="match status" value="1"/>
</dbReference>
<keyword evidence="2" id="KW-0677">Repeat</keyword>
<keyword evidence="5" id="KW-1185">Reference proteome</keyword>
<comment type="caution">
    <text evidence="4">The sequence shown here is derived from an EMBL/GenBank/DDBJ whole genome shotgun (WGS) entry which is preliminary data.</text>
</comment>
<dbReference type="Proteomes" id="UP000680865">
    <property type="component" value="Unassembled WGS sequence"/>
</dbReference>
<dbReference type="Gene3D" id="3.40.50.300">
    <property type="entry name" value="P-loop containing nucleotide triphosphate hydrolases"/>
    <property type="match status" value="1"/>
</dbReference>
<evidence type="ECO:0000256" key="2">
    <source>
        <dbReference type="ARBA" id="ARBA00022737"/>
    </source>
</evidence>
<evidence type="ECO:0000259" key="3">
    <source>
        <dbReference type="SMART" id="SM00382"/>
    </source>
</evidence>
<dbReference type="InterPro" id="IPR025139">
    <property type="entry name" value="DUF4062"/>
</dbReference>
<dbReference type="PANTHER" id="PTHR19871:SF14">
    <property type="entry name" value="DUF4062 DOMAIN-CONTAINING PROTEIN"/>
    <property type="match status" value="1"/>
</dbReference>
<dbReference type="EMBL" id="BOQP01000008">
    <property type="protein sequence ID" value="GIM69969.1"/>
    <property type="molecule type" value="Genomic_DNA"/>
</dbReference>
<dbReference type="SMART" id="SM00382">
    <property type="entry name" value="AAA"/>
    <property type="match status" value="1"/>
</dbReference>
<reference evidence="4" key="1">
    <citation type="submission" date="2021-03" db="EMBL/GenBank/DDBJ databases">
        <title>Whole genome shotgun sequence of Actinoplanes consettensis NBRC 14913.</title>
        <authorList>
            <person name="Komaki H."/>
            <person name="Tamura T."/>
        </authorList>
    </citation>
    <scope>NUCLEOTIDE SEQUENCE</scope>
    <source>
        <strain evidence="4">NBRC 14913</strain>
    </source>
</reference>
<dbReference type="InterPro" id="IPR003593">
    <property type="entry name" value="AAA+_ATPase"/>
</dbReference>
<dbReference type="Pfam" id="PF05729">
    <property type="entry name" value="NACHT"/>
    <property type="match status" value="1"/>
</dbReference>
<keyword evidence="1" id="KW-0853">WD repeat</keyword>
<organism evidence="4 5">
    <name type="scientific">Winogradskya consettensis</name>
    <dbReference type="NCBI Taxonomy" id="113560"/>
    <lineage>
        <taxon>Bacteria</taxon>
        <taxon>Bacillati</taxon>
        <taxon>Actinomycetota</taxon>
        <taxon>Actinomycetes</taxon>
        <taxon>Micromonosporales</taxon>
        <taxon>Micromonosporaceae</taxon>
        <taxon>Winogradskya</taxon>
    </lineage>
</organism>
<dbReference type="CDD" id="cd00009">
    <property type="entry name" value="AAA"/>
    <property type="match status" value="1"/>
</dbReference>
<protein>
    <recommendedName>
        <fullName evidence="3">AAA+ ATPase domain-containing protein</fullName>
    </recommendedName>
</protein>
<sequence>MPAGTRAFRVFVSSTFQDLVVEREALHRDVFPRLRTLCAGLGASFRPIDLRWGVSDAAALDQRTVTICLDEARRCATTPGPNFLVLVGDRYGWQPAPPRIPAGPFAALLPGLTAGAAEELHRWYARDDNAVPPEHLLRSRRGAAPGDRWDEVEERLRAAVGAHVSMTEWEVRSALAAAPGAPGMYAFLRDTPDRGDPALDGFRALLHNSLPADRARTYDGADIARFCDDVYETMAAAVRTELCDGGTPDTAERERQAHQDFGQERGAHFTGRAGVLREVRAAAPDRPVLVTGPPGVGKTALLAELARRSRRDRPDVRTVVRFIGATPRSSDPRTLRQDLWQELGGGTGPAPADPDAWAGALAAEPTLLVLDALDQLSVPDVGWLPEDLPAGVRIVLSTRIGDDAEPPAGYPRTATVTVPAMSAAEGGELLERWLHAARRTLRPDQRDAVLAAFAVHRRPLHLRLAYEEARRWPSSLRVPEGRIADDVPGIAGQMLDRLESEHGAHRVGSALSHLAAARAGLSEDELLDLLSRDPAVLAEVAEQARHAPAVRQRLPPVLWALLFVDLEPYLSEYQAGDVPLYGFYHRQLADVVRERYGTGPGRHRDLARYFGEEPLWLGEGRPHLRKVSELPYQQAYGECWPELYATLTDMDFLAAKAAVPDGVHDLERDLDLAVERWPA</sequence>
<dbReference type="InterPro" id="IPR052752">
    <property type="entry name" value="NACHT-WD_repeat"/>
</dbReference>
<name>A0A919VKW5_9ACTN</name>
<dbReference type="Pfam" id="PF13271">
    <property type="entry name" value="DUF4062"/>
    <property type="match status" value="1"/>
</dbReference>
<evidence type="ECO:0000313" key="4">
    <source>
        <dbReference type="EMBL" id="GIM69969.1"/>
    </source>
</evidence>